<name>D2V6V4_NAEGR</name>
<reference evidence="1 2" key="1">
    <citation type="journal article" date="2010" name="Cell">
        <title>The genome of Naegleria gruberi illuminates early eukaryotic versatility.</title>
        <authorList>
            <person name="Fritz-Laylin L.K."/>
            <person name="Prochnik S.E."/>
            <person name="Ginger M.L."/>
            <person name="Dacks J.B."/>
            <person name="Carpenter M.L."/>
            <person name="Field M.C."/>
            <person name="Kuo A."/>
            <person name="Paredez A."/>
            <person name="Chapman J."/>
            <person name="Pham J."/>
            <person name="Shu S."/>
            <person name="Neupane R."/>
            <person name="Cipriano M."/>
            <person name="Mancuso J."/>
            <person name="Tu H."/>
            <person name="Salamov A."/>
            <person name="Lindquist E."/>
            <person name="Shapiro H."/>
            <person name="Lucas S."/>
            <person name="Grigoriev I.V."/>
            <person name="Cande W.Z."/>
            <person name="Fulton C."/>
            <person name="Rokhsar D.S."/>
            <person name="Dawson S.C."/>
        </authorList>
    </citation>
    <scope>NUCLEOTIDE SEQUENCE [LARGE SCALE GENOMIC DNA]</scope>
    <source>
        <strain evidence="1 2">NEG-M</strain>
    </source>
</reference>
<proteinExistence type="predicted"/>
<accession>D2V6V4</accession>
<dbReference type="VEuPathDB" id="AmoebaDB:NAEGRDRAFT_47136"/>
<evidence type="ECO:0000313" key="1">
    <source>
        <dbReference type="EMBL" id="EFC47637.1"/>
    </source>
</evidence>
<dbReference type="OMA" id="CEREENS"/>
<dbReference type="Proteomes" id="UP000006671">
    <property type="component" value="Unassembled WGS sequence"/>
</dbReference>
<evidence type="ECO:0000313" key="2">
    <source>
        <dbReference type="Proteomes" id="UP000006671"/>
    </source>
</evidence>
<dbReference type="OrthoDB" id="10479456at2759"/>
<dbReference type="InParanoid" id="D2V6V4"/>
<gene>
    <name evidence="1" type="ORF">NAEGRDRAFT_47136</name>
</gene>
<dbReference type="KEGG" id="ngr:NAEGRDRAFT_47136"/>
<organism evidence="2">
    <name type="scientific">Naegleria gruberi</name>
    <name type="common">Amoeba</name>
    <dbReference type="NCBI Taxonomy" id="5762"/>
    <lineage>
        <taxon>Eukaryota</taxon>
        <taxon>Discoba</taxon>
        <taxon>Heterolobosea</taxon>
        <taxon>Tetramitia</taxon>
        <taxon>Eutetramitia</taxon>
        <taxon>Vahlkampfiidae</taxon>
        <taxon>Naegleria</taxon>
    </lineage>
</organism>
<sequence length="639" mass="74223">MVKGVSATSLLEELEGYSSDDGDDEFYKDEELLEINSDDEKESKSKNTNTPILIKKKIKTRFNELSFEVLLQVMDYIFPFYSHFEKITSGASIDFNDRRKSTMVLSQVLHSLFSNQRIVAWIKENTNGYHYFGTKHGEFKYLASSRAIFAESLFMRQLIIDEIVSEFYNLIRVSKKTFYSFLIDDCYDLLVVKLIWEGLYQCIRNPDLVLSNSRVSSNMIQVLPASQYILSEPVYSAVLRSRYEPVWFYQAFLSQPSLAFSPWIKRERLKKKEPQQEPSNEAPTQVEWRRFLKFLQKQLRRYPLLASDRKYYSNISDKFQYIKECGFDPDQISKIIYLEEEIPIGSAKVLQSIESPSVLKEFLTKNSKLSNITQICCSSNDFLISSIQNVRIEIVDIIMDIQKNKNFLSQLKSDYLNFSPVHLFIDTSLSMADFKKKSHSIVQSLKKMRRHFLPICDIFQIVYKSSNPLFYLIQRVGEACRQAKWIYKPSDCMLVFEALYPLFVEMKEEEYENLATSPSIVKEAAHTPLCFSSLFSPKIALPVHVRAIHKKLLAITEDNIFRILLDIIHTDSTQKNFSLFKMAIECALENPSEFAPTLMKNRIAAAMGSMRSGSFNEQLSEFLIQIHPIVDSICESKKW</sequence>
<protein>
    <submittedName>
        <fullName evidence="1">Predicted protein</fullName>
    </submittedName>
</protein>
<dbReference type="RefSeq" id="XP_002680381.1">
    <property type="nucleotide sequence ID" value="XM_002680335.1"/>
</dbReference>
<dbReference type="EMBL" id="GG738854">
    <property type="protein sequence ID" value="EFC47637.1"/>
    <property type="molecule type" value="Genomic_DNA"/>
</dbReference>
<dbReference type="GeneID" id="8849131"/>
<dbReference type="AlphaFoldDB" id="D2V6V4"/>
<keyword evidence="2" id="KW-1185">Reference proteome</keyword>